<feature type="compositionally biased region" description="Low complexity" evidence="1">
    <location>
        <begin position="7"/>
        <end position="26"/>
    </location>
</feature>
<evidence type="ECO:0000313" key="3">
    <source>
        <dbReference type="Proteomes" id="UP000182658"/>
    </source>
</evidence>
<protein>
    <submittedName>
        <fullName evidence="2">Uncharacterized protein</fullName>
    </submittedName>
</protein>
<proteinExistence type="predicted"/>
<accession>A0A1J7IX55</accession>
<feature type="region of interest" description="Disordered" evidence="1">
    <location>
        <begin position="70"/>
        <end position="109"/>
    </location>
</feature>
<name>A0A1J7IX55_9PEZI</name>
<keyword evidence="3" id="KW-1185">Reference proteome</keyword>
<dbReference type="EMBL" id="KV875144">
    <property type="protein sequence ID" value="OIW22168.1"/>
    <property type="molecule type" value="Genomic_DNA"/>
</dbReference>
<dbReference type="Proteomes" id="UP000182658">
    <property type="component" value="Unassembled WGS sequence"/>
</dbReference>
<dbReference type="InParanoid" id="A0A1J7IX55"/>
<feature type="compositionally biased region" description="Basic and acidic residues" evidence="1">
    <location>
        <begin position="124"/>
        <end position="133"/>
    </location>
</feature>
<evidence type="ECO:0000256" key="1">
    <source>
        <dbReference type="SAM" id="MobiDB-lite"/>
    </source>
</evidence>
<feature type="region of interest" description="Disordered" evidence="1">
    <location>
        <begin position="124"/>
        <end position="146"/>
    </location>
</feature>
<evidence type="ECO:0000313" key="2">
    <source>
        <dbReference type="EMBL" id="OIW22168.1"/>
    </source>
</evidence>
<feature type="compositionally biased region" description="Low complexity" evidence="1">
    <location>
        <begin position="70"/>
        <end position="84"/>
    </location>
</feature>
<dbReference type="AlphaFoldDB" id="A0A1J7IX55"/>
<dbReference type="OrthoDB" id="4707307at2759"/>
<gene>
    <name evidence="2" type="ORF">CONLIGDRAFT_650756</name>
</gene>
<feature type="region of interest" description="Disordered" evidence="1">
    <location>
        <begin position="1"/>
        <end position="39"/>
    </location>
</feature>
<dbReference type="STRING" id="1408157.A0A1J7IX55"/>
<organism evidence="2 3">
    <name type="scientific">Coniochaeta ligniaria NRRL 30616</name>
    <dbReference type="NCBI Taxonomy" id="1408157"/>
    <lineage>
        <taxon>Eukaryota</taxon>
        <taxon>Fungi</taxon>
        <taxon>Dikarya</taxon>
        <taxon>Ascomycota</taxon>
        <taxon>Pezizomycotina</taxon>
        <taxon>Sordariomycetes</taxon>
        <taxon>Sordariomycetidae</taxon>
        <taxon>Coniochaetales</taxon>
        <taxon>Coniochaetaceae</taxon>
        <taxon>Coniochaeta</taxon>
    </lineage>
</organism>
<sequence length="305" mass="33982">MANQPNDQPDGPPSQSGQPTSQNSQNIAHPRPKKLGVNLSTIRYLDESVTSLPEKMDPLLEMVRTQMSQTQQLAAQVARLAAQSPRRKPSPRREPSHQPSLAGDDDFEMTGHRQLPHRERAFREITSHREIKPKNGRQSFAPAGRQRSAYPYNQFNSPFNRQSGSPFESKACTYIKRSEVGQFNATCPDPDNLGIVSNGKTLVFTDVMAFQERLYSFTSDANPEAKSQVVGLLDTLFSGSTLIWWNSEHTAQDHRDLRNGGLPAVLDVLRQRFRQDPAIASAKFTQGRLGLSDLADDDTGDLDPN</sequence>
<reference evidence="2 3" key="1">
    <citation type="submission" date="2016-10" db="EMBL/GenBank/DDBJ databases">
        <title>Draft genome sequence of Coniochaeta ligniaria NRRL30616, a lignocellulolytic fungus for bioabatement of inhibitors in plant biomass hydrolysates.</title>
        <authorList>
            <consortium name="DOE Joint Genome Institute"/>
            <person name="Jimenez D.J."/>
            <person name="Hector R.E."/>
            <person name="Riley R."/>
            <person name="Sun H."/>
            <person name="Grigoriev I.V."/>
            <person name="Van Elsas J.D."/>
            <person name="Nichols N.N."/>
        </authorList>
    </citation>
    <scope>NUCLEOTIDE SEQUENCE [LARGE SCALE GENOMIC DNA]</scope>
    <source>
        <strain evidence="2 3">NRRL 30616</strain>
    </source>
</reference>